<proteinExistence type="predicted"/>
<reference evidence="1 2" key="1">
    <citation type="journal article" date="2019" name="Nat. Med.">
        <title>A library of human gut bacterial isolates paired with longitudinal multiomics data enables mechanistic microbiome research.</title>
        <authorList>
            <person name="Poyet M."/>
            <person name="Groussin M."/>
            <person name="Gibbons S.M."/>
            <person name="Avila-Pacheco J."/>
            <person name="Jiang X."/>
            <person name="Kearney S.M."/>
            <person name="Perrotta A.R."/>
            <person name="Berdy B."/>
            <person name="Zhao S."/>
            <person name="Lieberman T.D."/>
            <person name="Swanson P.K."/>
            <person name="Smith M."/>
            <person name="Roesemann S."/>
            <person name="Alexander J.E."/>
            <person name="Rich S.A."/>
            <person name="Livny J."/>
            <person name="Vlamakis H."/>
            <person name="Clish C."/>
            <person name="Bullock K."/>
            <person name="Deik A."/>
            <person name="Scott J."/>
            <person name="Pierce K.A."/>
            <person name="Xavier R.J."/>
            <person name="Alm E.J."/>
        </authorList>
    </citation>
    <scope>NUCLEOTIDE SEQUENCE [LARGE SCALE GENOMIC DNA]</scope>
    <source>
        <strain evidence="1 2">BIOML-A122</strain>
    </source>
</reference>
<evidence type="ECO:0000313" key="2">
    <source>
        <dbReference type="Proteomes" id="UP000469427"/>
    </source>
</evidence>
<dbReference type="Proteomes" id="UP000469427">
    <property type="component" value="Unassembled WGS sequence"/>
</dbReference>
<dbReference type="RefSeq" id="WP_087339117.1">
    <property type="nucleotide sequence ID" value="NZ_JAQDMD010000005.1"/>
</dbReference>
<protein>
    <submittedName>
        <fullName evidence="1">Uncharacterized protein</fullName>
    </submittedName>
</protein>
<name>A0A6I0ZVZ0_PHOVU</name>
<dbReference type="AlphaFoldDB" id="A0A6I0ZVZ0"/>
<accession>A0A6I0ZVZ0</accession>
<organism evidence="1 2">
    <name type="scientific">Phocaeicola vulgatus</name>
    <name type="common">Bacteroides vulgatus</name>
    <dbReference type="NCBI Taxonomy" id="821"/>
    <lineage>
        <taxon>Bacteria</taxon>
        <taxon>Pseudomonadati</taxon>
        <taxon>Bacteroidota</taxon>
        <taxon>Bacteroidia</taxon>
        <taxon>Bacteroidales</taxon>
        <taxon>Bacteroidaceae</taxon>
        <taxon>Phocaeicola</taxon>
    </lineage>
</organism>
<dbReference type="EMBL" id="WDBI01000004">
    <property type="protein sequence ID" value="KAB6529154.1"/>
    <property type="molecule type" value="Genomic_DNA"/>
</dbReference>
<gene>
    <name evidence="1" type="ORF">GAY98_03245</name>
</gene>
<evidence type="ECO:0000313" key="1">
    <source>
        <dbReference type="EMBL" id="KAB6529154.1"/>
    </source>
</evidence>
<sequence>MPKTIDLNKYAVFETPQLEVKKVYDTIEDYKAVEKFNKSMVEVHRDYFTKEKRSCISAKKLVLTE</sequence>
<comment type="caution">
    <text evidence="1">The sequence shown here is derived from an EMBL/GenBank/DDBJ whole genome shotgun (WGS) entry which is preliminary data.</text>
</comment>